<evidence type="ECO:0000313" key="1">
    <source>
        <dbReference type="EMBL" id="KAL0190973.1"/>
    </source>
</evidence>
<feature type="non-terminal residue" evidence="1">
    <location>
        <position position="1"/>
    </location>
</feature>
<name>A0ABD0QXJ6_CIRMR</name>
<proteinExistence type="predicted"/>
<feature type="non-terminal residue" evidence="1">
    <location>
        <position position="58"/>
    </location>
</feature>
<reference evidence="1 2" key="1">
    <citation type="submission" date="2024-05" db="EMBL/GenBank/DDBJ databases">
        <title>Genome sequencing and assembly of Indian major carp, Cirrhinus mrigala (Hamilton, 1822).</title>
        <authorList>
            <person name="Mohindra V."/>
            <person name="Chowdhury L.M."/>
            <person name="Lal K."/>
            <person name="Jena J.K."/>
        </authorList>
    </citation>
    <scope>NUCLEOTIDE SEQUENCE [LARGE SCALE GENOMIC DNA]</scope>
    <source>
        <strain evidence="1">CM1030</strain>
        <tissue evidence="1">Blood</tissue>
    </source>
</reference>
<dbReference type="Proteomes" id="UP001529510">
    <property type="component" value="Unassembled WGS sequence"/>
</dbReference>
<gene>
    <name evidence="1" type="ORF">M9458_013671</name>
</gene>
<dbReference type="AlphaFoldDB" id="A0ABD0QXJ6"/>
<protein>
    <submittedName>
        <fullName evidence="1">Uncharacterized protein</fullName>
    </submittedName>
</protein>
<keyword evidence="2" id="KW-1185">Reference proteome</keyword>
<sequence length="58" mass="6606">LFEPGPVITEFERKVYEEGLKTDLTKADEVTADMFTNILKNYNQISRSLGQTPEEVAE</sequence>
<comment type="caution">
    <text evidence="1">The sequence shown here is derived from an EMBL/GenBank/DDBJ whole genome shotgun (WGS) entry which is preliminary data.</text>
</comment>
<evidence type="ECO:0000313" key="2">
    <source>
        <dbReference type="Proteomes" id="UP001529510"/>
    </source>
</evidence>
<dbReference type="EMBL" id="JAMKFB020000006">
    <property type="protein sequence ID" value="KAL0190973.1"/>
    <property type="molecule type" value="Genomic_DNA"/>
</dbReference>
<organism evidence="1 2">
    <name type="scientific">Cirrhinus mrigala</name>
    <name type="common">Mrigala</name>
    <dbReference type="NCBI Taxonomy" id="683832"/>
    <lineage>
        <taxon>Eukaryota</taxon>
        <taxon>Metazoa</taxon>
        <taxon>Chordata</taxon>
        <taxon>Craniata</taxon>
        <taxon>Vertebrata</taxon>
        <taxon>Euteleostomi</taxon>
        <taxon>Actinopterygii</taxon>
        <taxon>Neopterygii</taxon>
        <taxon>Teleostei</taxon>
        <taxon>Ostariophysi</taxon>
        <taxon>Cypriniformes</taxon>
        <taxon>Cyprinidae</taxon>
        <taxon>Labeoninae</taxon>
        <taxon>Labeonini</taxon>
        <taxon>Cirrhinus</taxon>
    </lineage>
</organism>
<accession>A0ABD0QXJ6</accession>